<proteinExistence type="predicted"/>
<protein>
    <submittedName>
        <fullName evidence="2">Uncharacterized protein</fullName>
    </submittedName>
</protein>
<evidence type="ECO:0000313" key="3">
    <source>
        <dbReference type="Proteomes" id="UP000837857"/>
    </source>
</evidence>
<evidence type="ECO:0000256" key="1">
    <source>
        <dbReference type="SAM" id="MobiDB-lite"/>
    </source>
</evidence>
<reference evidence="2" key="1">
    <citation type="submission" date="2022-03" db="EMBL/GenBank/DDBJ databases">
        <authorList>
            <person name="Martin H S."/>
        </authorList>
    </citation>
    <scope>NUCLEOTIDE SEQUENCE</scope>
</reference>
<feature type="region of interest" description="Disordered" evidence="1">
    <location>
        <begin position="214"/>
        <end position="234"/>
    </location>
</feature>
<name>A0ABN8ILA4_9NEOP</name>
<dbReference type="EMBL" id="OW152840">
    <property type="protein sequence ID" value="CAH2061697.1"/>
    <property type="molecule type" value="Genomic_DNA"/>
</dbReference>
<evidence type="ECO:0000313" key="2">
    <source>
        <dbReference type="EMBL" id="CAH2061697.1"/>
    </source>
</evidence>
<organism evidence="2 3">
    <name type="scientific">Iphiclides podalirius</name>
    <name type="common">scarce swallowtail</name>
    <dbReference type="NCBI Taxonomy" id="110791"/>
    <lineage>
        <taxon>Eukaryota</taxon>
        <taxon>Metazoa</taxon>
        <taxon>Ecdysozoa</taxon>
        <taxon>Arthropoda</taxon>
        <taxon>Hexapoda</taxon>
        <taxon>Insecta</taxon>
        <taxon>Pterygota</taxon>
        <taxon>Neoptera</taxon>
        <taxon>Endopterygota</taxon>
        <taxon>Lepidoptera</taxon>
        <taxon>Glossata</taxon>
        <taxon>Ditrysia</taxon>
        <taxon>Papilionoidea</taxon>
        <taxon>Papilionidae</taxon>
        <taxon>Papilioninae</taxon>
        <taxon>Iphiclides</taxon>
    </lineage>
</organism>
<feature type="non-terminal residue" evidence="2">
    <location>
        <position position="234"/>
    </location>
</feature>
<keyword evidence="3" id="KW-1185">Reference proteome</keyword>
<accession>A0ABN8ILA4</accession>
<feature type="compositionally biased region" description="Polar residues" evidence="1">
    <location>
        <begin position="223"/>
        <end position="234"/>
    </location>
</feature>
<sequence length="234" mass="26193">MSNLAEIISTQNRLEENITKKFNDHQAQISNAGSSKDTVSKVAEELRQFREIIFGILGLLRQQIRECSKQVDDIESRNRRKAIIISGVPEKENEDCSQLILDVFNNKLGLSDISKSALKVCHRLGLPGKQHHRPILVRFSSIDIKSTVWKAKTKLKGSSVSLKEFLTRARQAVFAKSRLHFGMRSVWTQGGVIVIKAPSGSNYRITTEEELAPLTTKYPKTPGRSSMNSGDSKS</sequence>
<dbReference type="Gene3D" id="3.30.70.1820">
    <property type="entry name" value="L1 transposable element, RRM domain"/>
    <property type="match status" value="1"/>
</dbReference>
<dbReference type="Proteomes" id="UP000837857">
    <property type="component" value="Chromosome 28"/>
</dbReference>
<gene>
    <name evidence="2" type="ORF">IPOD504_LOCUS11379</name>
</gene>